<dbReference type="EMBL" id="CP049001">
    <property type="protein sequence ID" value="QID84451.1"/>
    <property type="molecule type" value="Genomic_DNA"/>
</dbReference>
<evidence type="ECO:0000256" key="3">
    <source>
        <dbReference type="ARBA" id="ARBA00022927"/>
    </source>
</evidence>
<evidence type="ECO:0000256" key="5">
    <source>
        <dbReference type="ARBA" id="ARBA00023329"/>
    </source>
</evidence>
<reference evidence="8 9" key="1">
    <citation type="journal article" date="2019" name="BMC Genomics">
        <title>Chromosome level assembly and comparative genome analysis confirm lager-brewing yeasts originated from a single hybridization.</title>
        <authorList>
            <person name="Salazar A.N."/>
            <person name="Gorter de Vries A.R."/>
            <person name="van den Broek M."/>
            <person name="Brouwers N."/>
            <person name="de la Torre Cortes P."/>
            <person name="Kuijpers N.G.A."/>
            <person name="Daran J.G."/>
            <person name="Abeel T."/>
        </authorList>
    </citation>
    <scope>NUCLEOTIDE SEQUENCE [LARGE SCALE GENOMIC DNA]</scope>
    <source>
        <strain evidence="8 9">CBS 1483</strain>
    </source>
</reference>
<comment type="subcellular location">
    <subcellularLocation>
        <location evidence="1">Cytoplasmic vesicle membrane</location>
    </subcellularLocation>
</comment>
<evidence type="ECO:0000313" key="9">
    <source>
        <dbReference type="Proteomes" id="UP000501346"/>
    </source>
</evidence>
<feature type="domain" description="MHD" evidence="7">
    <location>
        <begin position="211"/>
        <end position="483"/>
    </location>
</feature>
<dbReference type="GO" id="GO:0006886">
    <property type="term" value="P:intracellular protein transport"/>
    <property type="evidence" value="ECO:0007669"/>
    <property type="project" value="UniProtKB-UniRule"/>
</dbReference>
<evidence type="ECO:0000256" key="1">
    <source>
        <dbReference type="ARBA" id="ARBA00004156"/>
    </source>
</evidence>
<dbReference type="PROSITE" id="PS00991">
    <property type="entry name" value="CLAT_ADAPTOR_M_2"/>
    <property type="match status" value="1"/>
</dbReference>
<dbReference type="OrthoDB" id="870at2759"/>
<dbReference type="InterPro" id="IPR036168">
    <property type="entry name" value="AP2_Mu_C_sf"/>
</dbReference>
<dbReference type="GO" id="GO:0030131">
    <property type="term" value="C:clathrin adaptor complex"/>
    <property type="evidence" value="ECO:0007669"/>
    <property type="project" value="UniProtKB-UniRule"/>
</dbReference>
<name>A0A6C1E686_SACPS</name>
<dbReference type="GO" id="GO:0030659">
    <property type="term" value="C:cytoplasmic vesicle membrane"/>
    <property type="evidence" value="ECO:0007669"/>
    <property type="project" value="UniProtKB-SubCell"/>
</dbReference>
<gene>
    <name evidence="8" type="primary">APM3_2</name>
    <name evidence="8" type="ORF">GRS66_006954</name>
</gene>
<dbReference type="Proteomes" id="UP000501346">
    <property type="component" value="Chromosome SeIV-SeII"/>
</dbReference>
<dbReference type="InterPro" id="IPR050431">
    <property type="entry name" value="Adaptor_comp_med_subunit"/>
</dbReference>
<keyword evidence="9" id="KW-1185">Reference proteome</keyword>
<dbReference type="InterPro" id="IPR001392">
    <property type="entry name" value="Clathrin_mu"/>
</dbReference>
<keyword evidence="2 6" id="KW-0813">Transport</keyword>
<dbReference type="PANTHER" id="PTHR10529">
    <property type="entry name" value="AP COMPLEX SUBUNIT MU"/>
    <property type="match status" value="1"/>
</dbReference>
<keyword evidence="3 6" id="KW-0653">Protein transport</keyword>
<keyword evidence="5" id="KW-0968">Cytoplasmic vesicle</keyword>
<dbReference type="PROSITE" id="PS00990">
    <property type="entry name" value="CLAT_ADAPTOR_M_1"/>
    <property type="match status" value="1"/>
</dbReference>
<dbReference type="Pfam" id="PF00928">
    <property type="entry name" value="Adap_comp_sub"/>
    <property type="match status" value="1"/>
</dbReference>
<evidence type="ECO:0000256" key="2">
    <source>
        <dbReference type="ARBA" id="ARBA00022448"/>
    </source>
</evidence>
<dbReference type="InterPro" id="IPR028565">
    <property type="entry name" value="MHD"/>
</dbReference>
<evidence type="ECO:0000259" key="7">
    <source>
        <dbReference type="PROSITE" id="PS51072"/>
    </source>
</evidence>
<dbReference type="Gene3D" id="2.60.40.1170">
    <property type="entry name" value="Mu homology domain, subdomain B"/>
    <property type="match status" value="2"/>
</dbReference>
<dbReference type="GO" id="GO:0016192">
    <property type="term" value="P:vesicle-mediated transport"/>
    <property type="evidence" value="ECO:0007669"/>
    <property type="project" value="InterPro"/>
</dbReference>
<dbReference type="PIRSF" id="PIRSF005992">
    <property type="entry name" value="Clathrin_mu"/>
    <property type="match status" value="1"/>
</dbReference>
<proteinExistence type="inferred from homology"/>
<protein>
    <submittedName>
        <fullName evidence="8">AP-3 complex subunit mu</fullName>
    </submittedName>
</protein>
<accession>A0A6C1E686</accession>
<dbReference type="SUPFAM" id="SSF49447">
    <property type="entry name" value="Second domain of Mu2 adaptin subunit (ap50) of ap2 adaptor"/>
    <property type="match status" value="1"/>
</dbReference>
<evidence type="ECO:0000256" key="4">
    <source>
        <dbReference type="ARBA" id="ARBA00023136"/>
    </source>
</evidence>
<dbReference type="PROSITE" id="PS51072">
    <property type="entry name" value="MHD"/>
    <property type="match status" value="1"/>
</dbReference>
<organism evidence="8 9">
    <name type="scientific">Saccharomyces pastorianus</name>
    <name type="common">Lager yeast</name>
    <name type="synonym">Saccharomyces cerevisiae x Saccharomyces eubayanus</name>
    <dbReference type="NCBI Taxonomy" id="27292"/>
    <lineage>
        <taxon>Eukaryota</taxon>
        <taxon>Fungi</taxon>
        <taxon>Dikarya</taxon>
        <taxon>Ascomycota</taxon>
        <taxon>Saccharomycotina</taxon>
        <taxon>Saccharomycetes</taxon>
        <taxon>Saccharomycetales</taxon>
        <taxon>Saccharomycetaceae</taxon>
        <taxon>Saccharomyces</taxon>
    </lineage>
</organism>
<dbReference type="InterPro" id="IPR018240">
    <property type="entry name" value="Clathrin_mu_CS"/>
</dbReference>
<evidence type="ECO:0000256" key="6">
    <source>
        <dbReference type="PIRNR" id="PIRNR005992"/>
    </source>
</evidence>
<dbReference type="AlphaFoldDB" id="A0A6C1E686"/>
<keyword evidence="4" id="KW-0472">Membrane</keyword>
<comment type="similarity">
    <text evidence="6">Belongs to the adaptor complexes medium subunit family.</text>
</comment>
<sequence>MYLSFYITDVQNKLVFQYLLGATAPSFKHLWTRVQSACPQLLEDSGSDNYLDQAMVGKDLEVYKYFSVTNKLNYWCLASTSKSKGPLDCFSFLETIDCILLEYFDKDKLSIKKLVNNYDRISLIFNCCIEAGEPNVNDFLYVNKIKEAVPERSDLSKFISSTAHNLQQAVQLPQQRQQQLQQNQMSRGNISIAEDEEIVPWRTSKASKHENNELYVDLLESFHVVLEKKKSRLRLVNGDIRGAVDVRSYLNDNPLVSVRLNTMGNEIGIPSLHDCVEINDDGEFTPSNIKFIPPDGKFRLMEYSIDLNSQLQKPGIRMNSIGMISVHFQNGLGKDSDEFELSLNIESSKKVSQIEDLKLDLQFNIEDAGESDVAYKVKILRNTHGRFENSVTMGQGQWIFDKATPTGTIPVLRGCIEYESVQPNSTRNIDLHTVSLDYSYMGQSASGISVEAIDILSGLTIGRNTKLYKGAKYKTKTGDFQVRL</sequence>
<evidence type="ECO:0000313" key="8">
    <source>
        <dbReference type="EMBL" id="QID84451.1"/>
    </source>
</evidence>